<reference evidence="2 3" key="1">
    <citation type="journal article" date="2016" name="Mol. Biol. Evol.">
        <title>Comparative Genomics of Early-Diverging Mushroom-Forming Fungi Provides Insights into the Origins of Lignocellulose Decay Capabilities.</title>
        <authorList>
            <person name="Nagy L.G."/>
            <person name="Riley R."/>
            <person name="Tritt A."/>
            <person name="Adam C."/>
            <person name="Daum C."/>
            <person name="Floudas D."/>
            <person name="Sun H."/>
            <person name="Yadav J.S."/>
            <person name="Pangilinan J."/>
            <person name="Larsson K.H."/>
            <person name="Matsuura K."/>
            <person name="Barry K."/>
            <person name="Labutti K."/>
            <person name="Kuo R."/>
            <person name="Ohm R.A."/>
            <person name="Bhattacharya S.S."/>
            <person name="Shirouzu T."/>
            <person name="Yoshinaga Y."/>
            <person name="Martin F.M."/>
            <person name="Grigoriev I.V."/>
            <person name="Hibbett D.S."/>
        </authorList>
    </citation>
    <scope>NUCLEOTIDE SEQUENCE [LARGE SCALE GENOMIC DNA]</scope>
    <source>
        <strain evidence="2 3">HHB12029</strain>
    </source>
</reference>
<proteinExistence type="predicted"/>
<organism evidence="2 3">
    <name type="scientific">Exidia glandulosa HHB12029</name>
    <dbReference type="NCBI Taxonomy" id="1314781"/>
    <lineage>
        <taxon>Eukaryota</taxon>
        <taxon>Fungi</taxon>
        <taxon>Dikarya</taxon>
        <taxon>Basidiomycota</taxon>
        <taxon>Agaricomycotina</taxon>
        <taxon>Agaricomycetes</taxon>
        <taxon>Auriculariales</taxon>
        <taxon>Exidiaceae</taxon>
        <taxon>Exidia</taxon>
    </lineage>
</organism>
<evidence type="ECO:0000256" key="1">
    <source>
        <dbReference type="SAM" id="MobiDB-lite"/>
    </source>
</evidence>
<keyword evidence="3" id="KW-1185">Reference proteome</keyword>
<feature type="region of interest" description="Disordered" evidence="1">
    <location>
        <begin position="231"/>
        <end position="254"/>
    </location>
</feature>
<accession>A0A165JY05</accession>
<dbReference type="InParanoid" id="A0A165JY05"/>
<name>A0A165JY05_EXIGL</name>
<protein>
    <submittedName>
        <fullName evidence="2">Uncharacterized protein</fullName>
    </submittedName>
</protein>
<evidence type="ECO:0000313" key="2">
    <source>
        <dbReference type="EMBL" id="KZV95500.1"/>
    </source>
</evidence>
<evidence type="ECO:0000313" key="3">
    <source>
        <dbReference type="Proteomes" id="UP000077266"/>
    </source>
</evidence>
<dbReference type="EMBL" id="KV425956">
    <property type="protein sequence ID" value="KZV95500.1"/>
    <property type="molecule type" value="Genomic_DNA"/>
</dbReference>
<dbReference type="AlphaFoldDB" id="A0A165JY05"/>
<dbReference type="Proteomes" id="UP000077266">
    <property type="component" value="Unassembled WGS sequence"/>
</dbReference>
<sequence>MLDNEHLAPSLLRCDLARTFMERDASSLHAPGPSHHLAPAHPVLVTLPIERDFVALRELSKCLATGIPSGRKLVKTQEISVAAPPELASSSYRCVLAQNCRARRPAKDESRPVPAPTRSAVVQTSLNGTTLDLSLVASHRPIVVCIPSRPDAARGSFQEIALELVIPSVWSRRSEVDCTLPSIQPRHTTPAGAHLTLPSRYPRVSTRDEYSSSRSCLRTSGTDSCKTELDGANASSGLSTDEGASPTTPALFMQ</sequence>
<gene>
    <name evidence="2" type="ORF">EXIGLDRAFT_834314</name>
</gene>